<dbReference type="PANTHER" id="PTHR47618:SF1">
    <property type="entry name" value="BIFUNCTIONAL OLIGORIBONUCLEASE AND PAP PHOSPHATASE NRNA"/>
    <property type="match status" value="1"/>
</dbReference>
<dbReference type="Gene3D" id="3.10.310.30">
    <property type="match status" value="1"/>
</dbReference>
<reference evidence="2 3" key="1">
    <citation type="journal article" date="2016" name="Nat. Commun.">
        <title>Thousands of microbial genomes shed light on interconnected biogeochemical processes in an aquifer system.</title>
        <authorList>
            <person name="Anantharaman K."/>
            <person name="Brown C.T."/>
            <person name="Hug L.A."/>
            <person name="Sharon I."/>
            <person name="Castelle C.J."/>
            <person name="Probst A.J."/>
            <person name="Thomas B.C."/>
            <person name="Singh A."/>
            <person name="Wilkins M.J."/>
            <person name="Karaoz U."/>
            <person name="Brodie E.L."/>
            <person name="Williams K.H."/>
            <person name="Hubbard S.S."/>
            <person name="Banfield J.F."/>
        </authorList>
    </citation>
    <scope>NUCLEOTIDE SEQUENCE [LARGE SCALE GENOMIC DNA]</scope>
</reference>
<name>A0A1F8CL83_9BACT</name>
<dbReference type="InterPro" id="IPR038763">
    <property type="entry name" value="DHH_sf"/>
</dbReference>
<dbReference type="AlphaFoldDB" id="A0A1F8CL83"/>
<dbReference type="Proteomes" id="UP000177855">
    <property type="component" value="Unassembled WGS sequence"/>
</dbReference>
<evidence type="ECO:0000259" key="1">
    <source>
        <dbReference type="Pfam" id="PF01368"/>
    </source>
</evidence>
<dbReference type="Pfam" id="PF01368">
    <property type="entry name" value="DHH"/>
    <property type="match status" value="1"/>
</dbReference>
<proteinExistence type="predicted"/>
<evidence type="ECO:0000313" key="3">
    <source>
        <dbReference type="Proteomes" id="UP000177855"/>
    </source>
</evidence>
<dbReference type="STRING" id="1802532.A2210_01675"/>
<dbReference type="InterPro" id="IPR051319">
    <property type="entry name" value="Oligoribo/pAp-PDE_c-di-AMP_PDE"/>
</dbReference>
<dbReference type="SUPFAM" id="SSF64182">
    <property type="entry name" value="DHH phosphoesterases"/>
    <property type="match status" value="1"/>
</dbReference>
<comment type="caution">
    <text evidence="2">The sequence shown here is derived from an EMBL/GenBank/DDBJ whole genome shotgun (WGS) entry which is preliminary data.</text>
</comment>
<accession>A0A1F8CL83</accession>
<protein>
    <recommendedName>
        <fullName evidence="1">DDH domain-containing protein</fullName>
    </recommendedName>
</protein>
<gene>
    <name evidence="2" type="ORF">A2210_01675</name>
</gene>
<feature type="domain" description="DDH" evidence="1">
    <location>
        <begin position="18"/>
        <end position="162"/>
    </location>
</feature>
<dbReference type="EMBL" id="MGHS01000031">
    <property type="protein sequence ID" value="OGM76365.1"/>
    <property type="molecule type" value="Genomic_DNA"/>
</dbReference>
<dbReference type="PANTHER" id="PTHR47618">
    <property type="entry name" value="BIFUNCTIONAL OLIGORIBONUCLEASE AND PAP PHOSPHATASE NRNA"/>
    <property type="match status" value="1"/>
</dbReference>
<dbReference type="InterPro" id="IPR001667">
    <property type="entry name" value="DDH_dom"/>
</dbReference>
<evidence type="ECO:0000313" key="2">
    <source>
        <dbReference type="EMBL" id="OGM76365.1"/>
    </source>
</evidence>
<dbReference type="Gene3D" id="3.90.1640.10">
    <property type="entry name" value="inorganic pyrophosphatase (n-terminal core)"/>
    <property type="match status" value="1"/>
</dbReference>
<organism evidence="2 3">
    <name type="scientific">Candidatus Woesebacteria bacterium RIFOXYA1_FULL_40_18</name>
    <dbReference type="NCBI Taxonomy" id="1802532"/>
    <lineage>
        <taxon>Bacteria</taxon>
        <taxon>Candidatus Woeseibacteriota</taxon>
    </lineage>
</organism>
<sequence>MNYPESAKILERIKNSKNILVNCHRSPDPDSVGSALSFYHFLKKLGKDVKIISPDVIHPNFKFLPGSSSIERVDFSNVDYSKFDLFISLDSSSWDQCSGVKDLDLPRIPMIVIDHHSTNLRYGQVNLVDDVASSNCEVIFNLFKDWEVEITPDMATILLTGIYSDTVSFNYIKSSLTLRTASELIDIGADYEQIVINISKSKEPKLLNLYGEMLRDMKVDNNYNFVYVAVPYEIFEKYGKPMNAKSEISGLFFNSVKNTDFGIVMVEQRKNVLNLSLRSRTSGFDVSKIAQELGGSGHKAASGAWFDFKNFDEAVEKVLEVARKYAKKTS</sequence>